<feature type="transmembrane region" description="Helical" evidence="6">
    <location>
        <begin position="246"/>
        <end position="276"/>
    </location>
</feature>
<evidence type="ECO:0000256" key="3">
    <source>
        <dbReference type="ARBA" id="ARBA00022692"/>
    </source>
</evidence>
<evidence type="ECO:0000256" key="1">
    <source>
        <dbReference type="ARBA" id="ARBA00004141"/>
    </source>
</evidence>
<reference evidence="7 8" key="1">
    <citation type="submission" date="2017-01" db="EMBL/GenBank/DDBJ databases">
        <authorList>
            <person name="Mah S.A."/>
            <person name="Swanson W.J."/>
            <person name="Moy G.W."/>
            <person name="Vacquier V.D."/>
        </authorList>
    </citation>
    <scope>NUCLEOTIDE SEQUENCE [LARGE SCALE GENOMIC DNA]</scope>
    <source>
        <strain evidence="7 8">DCY110</strain>
    </source>
</reference>
<name>A0A1P8K3D2_9BURK</name>
<sequence>MAHLPVDIRSFALMFIAMVAGVYLLHWASAVFIPLLLGLLMSYALSPVVDFLQRWHVPRVLGAAALLLGIVFGLGATAYSLSGDTSRLIEALPLAVQKMKEVAETRTGDKKSALQTVQKAADQLEQVANGGRADGSRNVSRVRIEGSRFSFKDYLWTGTVGLASLLGQGLLVLFMTFFLLVAGDTFRRKLVRVAGPTLAKRKVTVQALNEITQQIQRFLLMHVFISALAGVATGLAFWAMGLENAAVWGIIGAVFRLVPYVGSAAAAAGASLVAFLQFGTADMALLVAGTSLLIHSIAGTLVTPWLTSRASSLNPVAIFVGVIAFGWLWGVWGLLLGVPLLMVVKAVCDRVDDLKPIGEFLGA</sequence>
<dbReference type="GO" id="GO:0055085">
    <property type="term" value="P:transmembrane transport"/>
    <property type="evidence" value="ECO:0007669"/>
    <property type="project" value="TreeGrafter"/>
</dbReference>
<evidence type="ECO:0000256" key="6">
    <source>
        <dbReference type="SAM" id="Phobius"/>
    </source>
</evidence>
<feature type="transmembrane region" description="Helical" evidence="6">
    <location>
        <begin position="60"/>
        <end position="81"/>
    </location>
</feature>
<evidence type="ECO:0000256" key="4">
    <source>
        <dbReference type="ARBA" id="ARBA00022989"/>
    </source>
</evidence>
<dbReference type="Pfam" id="PF01594">
    <property type="entry name" value="AI-2E_transport"/>
    <property type="match status" value="1"/>
</dbReference>
<protein>
    <submittedName>
        <fullName evidence="7">AI-2E family transporter</fullName>
    </submittedName>
</protein>
<dbReference type="Proteomes" id="UP000186609">
    <property type="component" value="Chromosome"/>
</dbReference>
<feature type="transmembrane region" description="Helical" evidence="6">
    <location>
        <begin position="318"/>
        <end position="344"/>
    </location>
</feature>
<comment type="subcellular location">
    <subcellularLocation>
        <location evidence="1">Membrane</location>
        <topology evidence="1">Multi-pass membrane protein</topology>
    </subcellularLocation>
</comment>
<proteinExistence type="inferred from homology"/>
<dbReference type="PANTHER" id="PTHR21716">
    <property type="entry name" value="TRANSMEMBRANE PROTEIN"/>
    <property type="match status" value="1"/>
</dbReference>
<dbReference type="GO" id="GO:0016020">
    <property type="term" value="C:membrane"/>
    <property type="evidence" value="ECO:0007669"/>
    <property type="project" value="UniProtKB-SubCell"/>
</dbReference>
<feature type="transmembrane region" description="Helical" evidence="6">
    <location>
        <begin position="218"/>
        <end position="240"/>
    </location>
</feature>
<dbReference type="PANTHER" id="PTHR21716:SF16">
    <property type="entry name" value="BLL1467 PROTEIN"/>
    <property type="match status" value="1"/>
</dbReference>
<evidence type="ECO:0000313" key="7">
    <source>
        <dbReference type="EMBL" id="APW40510.1"/>
    </source>
</evidence>
<keyword evidence="4 6" id="KW-1133">Transmembrane helix</keyword>
<organism evidence="7 8">
    <name type="scientific">Rhodoferax koreensis</name>
    <dbReference type="NCBI Taxonomy" id="1842727"/>
    <lineage>
        <taxon>Bacteria</taxon>
        <taxon>Pseudomonadati</taxon>
        <taxon>Pseudomonadota</taxon>
        <taxon>Betaproteobacteria</taxon>
        <taxon>Burkholderiales</taxon>
        <taxon>Comamonadaceae</taxon>
        <taxon>Rhodoferax</taxon>
    </lineage>
</organism>
<dbReference type="InterPro" id="IPR002549">
    <property type="entry name" value="AI-2E-like"/>
</dbReference>
<dbReference type="KEGG" id="rhy:RD110_06350"/>
<evidence type="ECO:0000256" key="5">
    <source>
        <dbReference type="ARBA" id="ARBA00023136"/>
    </source>
</evidence>
<keyword evidence="5 6" id="KW-0472">Membrane</keyword>
<evidence type="ECO:0000313" key="8">
    <source>
        <dbReference type="Proteomes" id="UP000186609"/>
    </source>
</evidence>
<accession>A0A1P8K3D2</accession>
<feature type="transmembrane region" description="Helical" evidence="6">
    <location>
        <begin position="154"/>
        <end position="182"/>
    </location>
</feature>
<comment type="similarity">
    <text evidence="2">Belongs to the autoinducer-2 exporter (AI-2E) (TC 2.A.86) family.</text>
</comment>
<keyword evidence="3 6" id="KW-0812">Transmembrane</keyword>
<dbReference type="EMBL" id="CP019236">
    <property type="protein sequence ID" value="APW40510.1"/>
    <property type="molecule type" value="Genomic_DNA"/>
</dbReference>
<dbReference type="AlphaFoldDB" id="A0A1P8K3D2"/>
<evidence type="ECO:0000256" key="2">
    <source>
        <dbReference type="ARBA" id="ARBA00009773"/>
    </source>
</evidence>
<feature type="transmembrane region" description="Helical" evidence="6">
    <location>
        <begin position="283"/>
        <end position="306"/>
    </location>
</feature>
<gene>
    <name evidence="7" type="ORF">RD110_06350</name>
</gene>
<dbReference type="STRING" id="1842727.RD110_06350"/>
<keyword evidence="8" id="KW-1185">Reference proteome</keyword>
<feature type="transmembrane region" description="Helical" evidence="6">
    <location>
        <begin position="12"/>
        <end position="40"/>
    </location>
</feature>